<dbReference type="Pfam" id="PF00126">
    <property type="entry name" value="HTH_1"/>
    <property type="match status" value="1"/>
</dbReference>
<dbReference type="PANTHER" id="PTHR30419:SF28">
    <property type="entry name" value="HTH-TYPE TRANSCRIPTIONAL REGULATOR BSDA"/>
    <property type="match status" value="1"/>
</dbReference>
<dbReference type="PANTHER" id="PTHR30419">
    <property type="entry name" value="HTH-TYPE TRANSCRIPTIONAL REGULATOR YBHD"/>
    <property type="match status" value="1"/>
</dbReference>
<keyword evidence="7" id="KW-1185">Reference proteome</keyword>
<dbReference type="Gene3D" id="1.10.10.10">
    <property type="entry name" value="Winged helix-like DNA-binding domain superfamily/Winged helix DNA-binding domain"/>
    <property type="match status" value="1"/>
</dbReference>
<dbReference type="STRING" id="146817.SAMN04488502_11157"/>
<evidence type="ECO:0000256" key="1">
    <source>
        <dbReference type="ARBA" id="ARBA00009437"/>
    </source>
</evidence>
<evidence type="ECO:0000313" key="7">
    <source>
        <dbReference type="Proteomes" id="UP000214880"/>
    </source>
</evidence>
<dbReference type="FunFam" id="1.10.10.10:FF:000001">
    <property type="entry name" value="LysR family transcriptional regulator"/>
    <property type="match status" value="1"/>
</dbReference>
<sequence length="303" mass="34383">MDLLQLKYFQTVAKLEHMTKAAHALQIAQPALSVTIARLEEDVGVPLFNRTGRNIVLNEYGKAFLERVTRALNELEAGRQEVSDLSGSEFGYVSIASTFMSKRFCNRLASFAQLYPKVNFQLTQTTNENAKLRLLESGEVDFIFTIKKIERPDIVCVPLVEKDIFLAVSPVHRLANRGTVALEELAGEPFINLKADESIQEFCHAMCLKRGFAPKVVCTCDSSQGLVNLVSAGFGVTFFPSPGRQKPNSPFVLLKVEDFDYKSFLYLAWKEKRYFSKAALYFREYVIHQSKVKKKRNRFSTVR</sequence>
<keyword evidence="2" id="KW-0805">Transcription regulation</keyword>
<evidence type="ECO:0000256" key="2">
    <source>
        <dbReference type="ARBA" id="ARBA00023015"/>
    </source>
</evidence>
<gene>
    <name evidence="6" type="ORF">SAMN04488502_11157</name>
</gene>
<dbReference type="InterPro" id="IPR036390">
    <property type="entry name" value="WH_DNA-bd_sf"/>
</dbReference>
<dbReference type="Pfam" id="PF03466">
    <property type="entry name" value="LysR_substrate"/>
    <property type="match status" value="1"/>
</dbReference>
<dbReference type="RefSeq" id="WP_092074644.1">
    <property type="nucleotide sequence ID" value="NZ_FNHB01000011.1"/>
</dbReference>
<dbReference type="AlphaFoldDB" id="A0A1G9YCC3"/>
<dbReference type="GO" id="GO:0003700">
    <property type="term" value="F:DNA-binding transcription factor activity"/>
    <property type="evidence" value="ECO:0007669"/>
    <property type="project" value="InterPro"/>
</dbReference>
<dbReference type="Gene3D" id="3.40.190.290">
    <property type="match status" value="1"/>
</dbReference>
<dbReference type="GO" id="GO:0005829">
    <property type="term" value="C:cytosol"/>
    <property type="evidence" value="ECO:0007669"/>
    <property type="project" value="TreeGrafter"/>
</dbReference>
<dbReference type="GO" id="GO:0003677">
    <property type="term" value="F:DNA binding"/>
    <property type="evidence" value="ECO:0007669"/>
    <property type="project" value="UniProtKB-KW"/>
</dbReference>
<dbReference type="Proteomes" id="UP000214880">
    <property type="component" value="Unassembled WGS sequence"/>
</dbReference>
<evidence type="ECO:0000259" key="5">
    <source>
        <dbReference type="PROSITE" id="PS50931"/>
    </source>
</evidence>
<dbReference type="InterPro" id="IPR005119">
    <property type="entry name" value="LysR_subst-bd"/>
</dbReference>
<feature type="domain" description="HTH lysR-type" evidence="5">
    <location>
        <begin position="1"/>
        <end position="58"/>
    </location>
</feature>
<dbReference type="SUPFAM" id="SSF53850">
    <property type="entry name" value="Periplasmic binding protein-like II"/>
    <property type="match status" value="1"/>
</dbReference>
<keyword evidence="3 6" id="KW-0238">DNA-binding</keyword>
<accession>A0A1G9YCC3</accession>
<evidence type="ECO:0000313" key="6">
    <source>
        <dbReference type="EMBL" id="SDN06748.1"/>
    </source>
</evidence>
<proteinExistence type="inferred from homology"/>
<dbReference type="InterPro" id="IPR000847">
    <property type="entry name" value="LysR_HTH_N"/>
</dbReference>
<dbReference type="EMBL" id="FNHB01000011">
    <property type="protein sequence ID" value="SDN06748.1"/>
    <property type="molecule type" value="Genomic_DNA"/>
</dbReference>
<dbReference type="PRINTS" id="PR00039">
    <property type="entry name" value="HTHLYSR"/>
</dbReference>
<dbReference type="PROSITE" id="PS50931">
    <property type="entry name" value="HTH_LYSR"/>
    <property type="match status" value="1"/>
</dbReference>
<keyword evidence="4" id="KW-0804">Transcription</keyword>
<dbReference type="SUPFAM" id="SSF46785">
    <property type="entry name" value="Winged helix' DNA-binding domain"/>
    <property type="match status" value="1"/>
</dbReference>
<evidence type="ECO:0000256" key="4">
    <source>
        <dbReference type="ARBA" id="ARBA00023163"/>
    </source>
</evidence>
<protein>
    <submittedName>
        <fullName evidence="6">DNA-binding transcriptional regulator, LysR family</fullName>
    </submittedName>
</protein>
<dbReference type="OrthoDB" id="1677645at2"/>
<comment type="similarity">
    <text evidence="1">Belongs to the LysR transcriptional regulatory family.</text>
</comment>
<name>A0A1G9YCC3_9FIRM</name>
<dbReference type="InterPro" id="IPR050950">
    <property type="entry name" value="HTH-type_LysR_regulators"/>
</dbReference>
<evidence type="ECO:0000256" key="3">
    <source>
        <dbReference type="ARBA" id="ARBA00023125"/>
    </source>
</evidence>
<dbReference type="InterPro" id="IPR036388">
    <property type="entry name" value="WH-like_DNA-bd_sf"/>
</dbReference>
<reference evidence="6 7" key="1">
    <citation type="submission" date="2016-10" db="EMBL/GenBank/DDBJ databases">
        <authorList>
            <person name="de Groot N.N."/>
        </authorList>
    </citation>
    <scope>NUCLEOTIDE SEQUENCE [LARGE SCALE GENOMIC DNA]</scope>
    <source>
        <strain evidence="6 7">DSM 1736</strain>
    </source>
</reference>
<dbReference type="CDD" id="cd05466">
    <property type="entry name" value="PBP2_LTTR_substrate"/>
    <property type="match status" value="1"/>
</dbReference>
<organism evidence="6 7">
    <name type="scientific">Dendrosporobacter quercicolus</name>
    <dbReference type="NCBI Taxonomy" id="146817"/>
    <lineage>
        <taxon>Bacteria</taxon>
        <taxon>Bacillati</taxon>
        <taxon>Bacillota</taxon>
        <taxon>Negativicutes</taxon>
        <taxon>Selenomonadales</taxon>
        <taxon>Sporomusaceae</taxon>
        <taxon>Dendrosporobacter</taxon>
    </lineage>
</organism>